<dbReference type="Gene3D" id="3.40.640.10">
    <property type="entry name" value="Type I PLP-dependent aspartate aminotransferase-like (Major domain)"/>
    <property type="match status" value="1"/>
</dbReference>
<dbReference type="Proteomes" id="UP000011715">
    <property type="component" value="Unassembled WGS sequence"/>
</dbReference>
<dbReference type="OrthoDB" id="5419315at2759"/>
<dbReference type="FunFam" id="3.40.640.10:FF:000004">
    <property type="entry name" value="Acetylornithine aminotransferase"/>
    <property type="match status" value="1"/>
</dbReference>
<dbReference type="VEuPathDB" id="FungiDB:MAPG_00920"/>
<dbReference type="InterPro" id="IPR015424">
    <property type="entry name" value="PyrdxlP-dep_Trfase"/>
</dbReference>
<comment type="similarity">
    <text evidence="2 4">Belongs to the class-III pyridoxal-phosphate-dependent aminotransferase family.</text>
</comment>
<dbReference type="Pfam" id="PF00202">
    <property type="entry name" value="Aminotran_3"/>
    <property type="match status" value="1"/>
</dbReference>
<dbReference type="PANTHER" id="PTHR43094">
    <property type="entry name" value="AMINOTRANSFERASE"/>
    <property type="match status" value="1"/>
</dbReference>
<dbReference type="Gene3D" id="3.90.1150.10">
    <property type="entry name" value="Aspartate Aminotransferase, domain 1"/>
    <property type="match status" value="1"/>
</dbReference>
<reference evidence="6" key="1">
    <citation type="submission" date="2010-05" db="EMBL/GenBank/DDBJ databases">
        <title>The Genome Sequence of Magnaporthe poae strain ATCC 64411.</title>
        <authorList>
            <consortium name="The Broad Institute Genome Sequencing Platform"/>
            <consortium name="Broad Institute Genome Sequencing Center for Infectious Disease"/>
            <person name="Ma L.-J."/>
            <person name="Dead R."/>
            <person name="Young S."/>
            <person name="Zeng Q."/>
            <person name="Koehrsen M."/>
            <person name="Alvarado L."/>
            <person name="Berlin A."/>
            <person name="Chapman S.B."/>
            <person name="Chen Z."/>
            <person name="Freedman E."/>
            <person name="Gellesch M."/>
            <person name="Goldberg J."/>
            <person name="Griggs A."/>
            <person name="Gujja S."/>
            <person name="Heilman E.R."/>
            <person name="Heiman D."/>
            <person name="Hepburn T."/>
            <person name="Howarth C."/>
            <person name="Jen D."/>
            <person name="Larson L."/>
            <person name="Mehta T."/>
            <person name="Neiman D."/>
            <person name="Pearson M."/>
            <person name="Roberts A."/>
            <person name="Saif S."/>
            <person name="Shea T."/>
            <person name="Shenoy N."/>
            <person name="Sisk P."/>
            <person name="Stolte C."/>
            <person name="Sykes S."/>
            <person name="Walk T."/>
            <person name="White J."/>
            <person name="Yandava C."/>
            <person name="Haas B."/>
            <person name="Nusbaum C."/>
            <person name="Birren B."/>
        </authorList>
    </citation>
    <scope>NUCLEOTIDE SEQUENCE</scope>
    <source>
        <strain evidence="6">ATCC 64411</strain>
    </source>
</reference>
<dbReference type="NCBIfam" id="NF005685">
    <property type="entry name" value="PRK07483.1"/>
    <property type="match status" value="1"/>
</dbReference>
<evidence type="ECO:0000313" key="8">
    <source>
        <dbReference type="Proteomes" id="UP000011715"/>
    </source>
</evidence>
<reference evidence="7" key="5">
    <citation type="submission" date="2015-06" db="UniProtKB">
        <authorList>
            <consortium name="EnsemblFungi"/>
        </authorList>
    </citation>
    <scope>IDENTIFICATION</scope>
    <source>
        <strain evidence="7">ATCC 64411</strain>
    </source>
</reference>
<sequence length="467" mass="50617">MAAVVDNQSKPKANGQGPKSAVLHRKLDHEFLRVAKAKGQYLILDDGRKILDAVGGAAVTCLGHCDDRVIQAVMKQMNEVAYCATVYFTTTPFEELCQVLVDSTNGHMARAYIVNSGSEAMEAAMKMARQYFLEKKPAEPQRTKFISRAQSYHGITLGSLSMGGHKYRREKFEPLLLSNITHVSPCYAYRGQKQDEADAMYVERLAAELDAEFQRLGPETVCGFVAEPVVGAALGSVPAVPGYFKAMEAVCRKYGALLILDEVMSGMGRTGTLHAWEQEGVKPDLQTIGKGLGGGYQPVAGVLMSHRVIDALEQGTGVFVHGHTYQGHAVGCAAALEVQRIIREENLLENVRKMGDHLSRGLRERLGGHPNVGDIRGKGLFWSLELVADKATKAPFPITDGVAMELSTLGLTAEYGIAIYPGTGSVDGVNGDHVMLAPAYIITEQEVAALVDIMGRLVDDYFRAKSS</sequence>
<keyword evidence="8" id="KW-1185">Reference proteome</keyword>
<keyword evidence="3 4" id="KW-0663">Pyridoxal phosphate</keyword>
<dbReference type="OMA" id="REGLNQH"/>
<dbReference type="GO" id="GO:0030170">
    <property type="term" value="F:pyridoxal phosphate binding"/>
    <property type="evidence" value="ECO:0007669"/>
    <property type="project" value="InterPro"/>
</dbReference>
<comment type="cofactor">
    <cofactor evidence="1">
        <name>pyridoxal 5'-phosphate</name>
        <dbReference type="ChEBI" id="CHEBI:597326"/>
    </cofactor>
</comment>
<dbReference type="SUPFAM" id="SSF53383">
    <property type="entry name" value="PLP-dependent transferases"/>
    <property type="match status" value="1"/>
</dbReference>
<reference evidence="6" key="3">
    <citation type="submission" date="2011-03" db="EMBL/GenBank/DDBJ databases">
        <title>Annotation of Magnaporthe poae ATCC 64411.</title>
        <authorList>
            <person name="Ma L.-J."/>
            <person name="Dead R."/>
            <person name="Young S.K."/>
            <person name="Zeng Q."/>
            <person name="Gargeya S."/>
            <person name="Fitzgerald M."/>
            <person name="Haas B."/>
            <person name="Abouelleil A."/>
            <person name="Alvarado L."/>
            <person name="Arachchi H.M."/>
            <person name="Berlin A."/>
            <person name="Brown A."/>
            <person name="Chapman S.B."/>
            <person name="Chen Z."/>
            <person name="Dunbar C."/>
            <person name="Freedman E."/>
            <person name="Gearin G."/>
            <person name="Gellesch M."/>
            <person name="Goldberg J."/>
            <person name="Griggs A."/>
            <person name="Gujja S."/>
            <person name="Heiman D."/>
            <person name="Howarth C."/>
            <person name="Larson L."/>
            <person name="Lui A."/>
            <person name="MacDonald P.J.P."/>
            <person name="Mehta T."/>
            <person name="Montmayeur A."/>
            <person name="Murphy C."/>
            <person name="Neiman D."/>
            <person name="Pearson M."/>
            <person name="Priest M."/>
            <person name="Roberts A."/>
            <person name="Saif S."/>
            <person name="Shea T."/>
            <person name="Shenoy N."/>
            <person name="Sisk P."/>
            <person name="Stolte C."/>
            <person name="Sykes S."/>
            <person name="Yandava C."/>
            <person name="Wortman J."/>
            <person name="Nusbaum C."/>
            <person name="Birren B."/>
        </authorList>
    </citation>
    <scope>NUCLEOTIDE SEQUENCE</scope>
    <source>
        <strain evidence="6">ATCC 64411</strain>
    </source>
</reference>
<evidence type="ECO:0000256" key="4">
    <source>
        <dbReference type="RuleBase" id="RU003560"/>
    </source>
</evidence>
<feature type="region of interest" description="Disordered" evidence="5">
    <location>
        <begin position="1"/>
        <end position="20"/>
    </location>
</feature>
<gene>
    <name evidence="6" type="ORF">MAPG_00920</name>
</gene>
<name>A0A0C4DMB6_MAGP6</name>
<evidence type="ECO:0000313" key="6">
    <source>
        <dbReference type="EMBL" id="KLU81839.1"/>
    </source>
</evidence>
<dbReference type="PANTHER" id="PTHR43094:SF1">
    <property type="entry name" value="AMINOTRANSFERASE CLASS-III"/>
    <property type="match status" value="1"/>
</dbReference>
<dbReference type="InterPro" id="IPR015421">
    <property type="entry name" value="PyrdxlP-dep_Trfase_major"/>
</dbReference>
<dbReference type="STRING" id="644358.A0A0C4DMB6"/>
<evidence type="ECO:0000313" key="7">
    <source>
        <dbReference type="EnsemblFungi" id="MAPG_00920T0"/>
    </source>
</evidence>
<dbReference type="EnsemblFungi" id="MAPG_00920T0">
    <property type="protein sequence ID" value="MAPG_00920T0"/>
    <property type="gene ID" value="MAPG_00920"/>
</dbReference>
<dbReference type="CDD" id="cd00610">
    <property type="entry name" value="OAT_like"/>
    <property type="match status" value="1"/>
</dbReference>
<evidence type="ECO:0000256" key="5">
    <source>
        <dbReference type="SAM" id="MobiDB-lite"/>
    </source>
</evidence>
<dbReference type="InterPro" id="IPR005814">
    <property type="entry name" value="Aminotrans_3"/>
</dbReference>
<dbReference type="EMBL" id="GL876966">
    <property type="protein sequence ID" value="KLU81839.1"/>
    <property type="molecule type" value="Genomic_DNA"/>
</dbReference>
<accession>A0A0C4DMB6</accession>
<keyword evidence="6" id="KW-0032">Aminotransferase</keyword>
<proteinExistence type="inferred from homology"/>
<protein>
    <submittedName>
        <fullName evidence="6">Aminotransferase</fullName>
    </submittedName>
</protein>
<dbReference type="InterPro" id="IPR015422">
    <property type="entry name" value="PyrdxlP-dep_Trfase_small"/>
</dbReference>
<evidence type="ECO:0000256" key="1">
    <source>
        <dbReference type="ARBA" id="ARBA00001933"/>
    </source>
</evidence>
<dbReference type="GO" id="GO:0008483">
    <property type="term" value="F:transaminase activity"/>
    <property type="evidence" value="ECO:0007669"/>
    <property type="project" value="UniProtKB-KW"/>
</dbReference>
<dbReference type="AlphaFoldDB" id="A0A0C4DMB6"/>
<dbReference type="EMBL" id="ADBL01000223">
    <property type="status" value="NOT_ANNOTATED_CDS"/>
    <property type="molecule type" value="Genomic_DNA"/>
</dbReference>
<keyword evidence="6" id="KW-0808">Transferase</keyword>
<dbReference type="eggNOG" id="KOG1404">
    <property type="taxonomic scope" value="Eukaryota"/>
</dbReference>
<reference evidence="7" key="4">
    <citation type="journal article" date="2015" name="G3 (Bethesda)">
        <title>Genome sequences of three phytopathogenic species of the Magnaporthaceae family of fungi.</title>
        <authorList>
            <person name="Okagaki L.H."/>
            <person name="Nunes C.C."/>
            <person name="Sailsbery J."/>
            <person name="Clay B."/>
            <person name="Brown D."/>
            <person name="John T."/>
            <person name="Oh Y."/>
            <person name="Young N."/>
            <person name="Fitzgerald M."/>
            <person name="Haas B.J."/>
            <person name="Zeng Q."/>
            <person name="Young S."/>
            <person name="Adiconis X."/>
            <person name="Fan L."/>
            <person name="Levin J.Z."/>
            <person name="Mitchell T.K."/>
            <person name="Okubara P.A."/>
            <person name="Farman M.L."/>
            <person name="Kohn L.M."/>
            <person name="Birren B."/>
            <person name="Ma L.-J."/>
            <person name="Dean R.A."/>
        </authorList>
    </citation>
    <scope>NUCLEOTIDE SEQUENCE</scope>
    <source>
        <strain evidence="7">ATCC 64411 / 73-15</strain>
    </source>
</reference>
<evidence type="ECO:0000256" key="3">
    <source>
        <dbReference type="ARBA" id="ARBA00022898"/>
    </source>
</evidence>
<evidence type="ECO:0000256" key="2">
    <source>
        <dbReference type="ARBA" id="ARBA00008954"/>
    </source>
</evidence>
<dbReference type="GO" id="GO:0005829">
    <property type="term" value="C:cytosol"/>
    <property type="evidence" value="ECO:0007669"/>
    <property type="project" value="TreeGrafter"/>
</dbReference>
<feature type="compositionally biased region" description="Polar residues" evidence="5">
    <location>
        <begin position="1"/>
        <end position="11"/>
    </location>
</feature>
<organism evidence="7 8">
    <name type="scientific">Magnaporthiopsis poae (strain ATCC 64411 / 73-15)</name>
    <name type="common">Kentucky bluegrass fungus</name>
    <name type="synonym">Magnaporthe poae</name>
    <dbReference type="NCBI Taxonomy" id="644358"/>
    <lineage>
        <taxon>Eukaryota</taxon>
        <taxon>Fungi</taxon>
        <taxon>Dikarya</taxon>
        <taxon>Ascomycota</taxon>
        <taxon>Pezizomycotina</taxon>
        <taxon>Sordariomycetes</taxon>
        <taxon>Sordariomycetidae</taxon>
        <taxon>Magnaporthales</taxon>
        <taxon>Magnaporthaceae</taxon>
        <taxon>Magnaporthiopsis</taxon>
    </lineage>
</organism>
<reference evidence="8" key="2">
    <citation type="submission" date="2010-05" db="EMBL/GenBank/DDBJ databases">
        <title>The genome sequence of Magnaporthe poae strain ATCC 64411.</title>
        <authorList>
            <person name="Ma L.-J."/>
            <person name="Dead R."/>
            <person name="Young S."/>
            <person name="Zeng Q."/>
            <person name="Koehrsen M."/>
            <person name="Alvarado L."/>
            <person name="Berlin A."/>
            <person name="Chapman S.B."/>
            <person name="Chen Z."/>
            <person name="Freedman E."/>
            <person name="Gellesch M."/>
            <person name="Goldberg J."/>
            <person name="Griggs A."/>
            <person name="Gujja S."/>
            <person name="Heilman E.R."/>
            <person name="Heiman D."/>
            <person name="Hepburn T."/>
            <person name="Howarth C."/>
            <person name="Jen D."/>
            <person name="Larson L."/>
            <person name="Mehta T."/>
            <person name="Neiman D."/>
            <person name="Pearson M."/>
            <person name="Roberts A."/>
            <person name="Saif S."/>
            <person name="Shea T."/>
            <person name="Shenoy N."/>
            <person name="Sisk P."/>
            <person name="Stolte C."/>
            <person name="Sykes S."/>
            <person name="Walk T."/>
            <person name="White J."/>
            <person name="Yandava C."/>
            <person name="Haas B."/>
            <person name="Nusbaum C."/>
            <person name="Birren B."/>
        </authorList>
    </citation>
    <scope>NUCLEOTIDE SEQUENCE [LARGE SCALE GENOMIC DNA]</scope>
    <source>
        <strain evidence="8">ATCC 64411 / 73-15</strain>
    </source>
</reference>